<name>A0A0R2HNU8_CARDV</name>
<dbReference type="PATRIC" id="fig|1449336.4.peg.1816"/>
<dbReference type="Pfam" id="PF18013">
    <property type="entry name" value="Phage_lysozyme2"/>
    <property type="match status" value="1"/>
</dbReference>
<dbReference type="AlphaFoldDB" id="A0A0R2HNU8"/>
<dbReference type="InterPro" id="IPR041219">
    <property type="entry name" value="Phage_lysozyme2"/>
</dbReference>
<sequence>MEGKTMVENATENAKAIYLFFRNKGWTAQAISGLLGNMQGESGIIADKDELGGGGGYGLVQWTPKSNLVNWANSNGLNYRTVETQCKRIQWELENGQQFYATTAYPLNFRQFTQSTQSPTYLASVFIHNYERPANPDQPQRGIWAEEWFRLLSGNDGGTVEKPHLYRAAIRNLSPQAAEILKTRFTQEMAENGKRICQSSDITINYRDNGSSAIVMINGIAEGVANWLQSIWINQYVNIEHLVNAESIYVEKTIQEVYKVEFRGLNLNDARNIRNELRRDYGNAGVRYMNNPEFITDGDGKVTIFNISLYNAAQLVPIFQDDYALKRKLLPAENIQGVKIS</sequence>
<organism evidence="2 3">
    <name type="scientific">Carnobacterium divergens DSM 20623</name>
    <dbReference type="NCBI Taxonomy" id="1449336"/>
    <lineage>
        <taxon>Bacteria</taxon>
        <taxon>Bacillati</taxon>
        <taxon>Bacillota</taxon>
        <taxon>Bacilli</taxon>
        <taxon>Lactobacillales</taxon>
        <taxon>Carnobacteriaceae</taxon>
        <taxon>Carnobacterium</taxon>
    </lineage>
</organism>
<evidence type="ECO:0000259" key="1">
    <source>
        <dbReference type="Pfam" id="PF18013"/>
    </source>
</evidence>
<reference evidence="2 3" key="1">
    <citation type="journal article" date="2015" name="Genome Announc.">
        <title>Expanding the biotechnology potential of lactobacilli through comparative genomics of 213 strains and associated genera.</title>
        <authorList>
            <person name="Sun Z."/>
            <person name="Harris H.M."/>
            <person name="McCann A."/>
            <person name="Guo C."/>
            <person name="Argimon S."/>
            <person name="Zhang W."/>
            <person name="Yang X."/>
            <person name="Jeffery I.B."/>
            <person name="Cooney J.C."/>
            <person name="Kagawa T.F."/>
            <person name="Liu W."/>
            <person name="Song Y."/>
            <person name="Salvetti E."/>
            <person name="Wrobel A."/>
            <person name="Rasinkangas P."/>
            <person name="Parkhill J."/>
            <person name="Rea M.C."/>
            <person name="O'Sullivan O."/>
            <person name="Ritari J."/>
            <person name="Douillard F.P."/>
            <person name="Paul Ross R."/>
            <person name="Yang R."/>
            <person name="Briner A.E."/>
            <person name="Felis G.E."/>
            <person name="de Vos W.M."/>
            <person name="Barrangou R."/>
            <person name="Klaenhammer T.R."/>
            <person name="Caufield P.W."/>
            <person name="Cui Y."/>
            <person name="Zhang H."/>
            <person name="O'Toole P.W."/>
        </authorList>
    </citation>
    <scope>NUCLEOTIDE SEQUENCE [LARGE SCALE GENOMIC DNA]</scope>
    <source>
        <strain evidence="2 3">DSM 20623</strain>
    </source>
</reference>
<evidence type="ECO:0000313" key="3">
    <source>
        <dbReference type="Proteomes" id="UP000051658"/>
    </source>
</evidence>
<proteinExistence type="predicted"/>
<evidence type="ECO:0000313" key="2">
    <source>
        <dbReference type="EMBL" id="KRN54203.1"/>
    </source>
</evidence>
<dbReference type="Proteomes" id="UP000051658">
    <property type="component" value="Unassembled WGS sequence"/>
</dbReference>
<comment type="caution">
    <text evidence="2">The sequence shown here is derived from an EMBL/GenBank/DDBJ whole genome shotgun (WGS) entry which is preliminary data.</text>
</comment>
<protein>
    <recommendedName>
        <fullName evidence="1">Phage tail lysozyme domain-containing protein</fullName>
    </recommendedName>
</protein>
<dbReference type="Gene3D" id="1.10.530.10">
    <property type="match status" value="1"/>
</dbReference>
<dbReference type="EMBL" id="JQBS01000035">
    <property type="protein sequence ID" value="KRN54203.1"/>
    <property type="molecule type" value="Genomic_DNA"/>
</dbReference>
<feature type="domain" description="Phage tail lysozyme" evidence="1">
    <location>
        <begin position="12"/>
        <end position="151"/>
    </location>
</feature>
<keyword evidence="3" id="KW-1185">Reference proteome</keyword>
<accession>A0A0R2HNU8</accession>
<dbReference type="eggNOG" id="COG0739">
    <property type="taxonomic scope" value="Bacteria"/>
</dbReference>
<gene>
    <name evidence="2" type="ORF">IV74_GL001781</name>
</gene>